<evidence type="ECO:0008006" key="3">
    <source>
        <dbReference type="Google" id="ProtNLM"/>
    </source>
</evidence>
<organism evidence="1 2">
    <name type="scientific">Bradyrhizobium pachyrhizi</name>
    <dbReference type="NCBI Taxonomy" id="280333"/>
    <lineage>
        <taxon>Bacteria</taxon>
        <taxon>Pseudomonadati</taxon>
        <taxon>Pseudomonadota</taxon>
        <taxon>Alphaproteobacteria</taxon>
        <taxon>Hyphomicrobiales</taxon>
        <taxon>Nitrobacteraceae</taxon>
        <taxon>Bradyrhizobium</taxon>
    </lineage>
</organism>
<proteinExistence type="predicted"/>
<evidence type="ECO:0000313" key="1">
    <source>
        <dbReference type="EMBL" id="MVT64948.1"/>
    </source>
</evidence>
<keyword evidence="2" id="KW-1185">Reference proteome</keyword>
<dbReference type="AlphaFoldDB" id="A0A844SD34"/>
<dbReference type="InterPro" id="IPR032710">
    <property type="entry name" value="NTF2-like_dom_sf"/>
</dbReference>
<dbReference type="Proteomes" id="UP000436468">
    <property type="component" value="Unassembled WGS sequence"/>
</dbReference>
<comment type="caution">
    <text evidence="1">The sequence shown here is derived from an EMBL/GenBank/DDBJ whole genome shotgun (WGS) entry which is preliminary data.</text>
</comment>
<reference evidence="1 2" key="1">
    <citation type="submission" date="2019-12" db="EMBL/GenBank/DDBJ databases">
        <title>Draft genome sequences Bradyrhizobium cajani AMBPC1010, Bradyrhizobium pachyrhizi AMBPC1040 and Bradyrhizobium yuanmingense ALSPC3051, three plant growth promoting strains isolated from nodules of Cajanus cajan L. in Dominican Republic.</title>
        <authorList>
            <person name="Flores-Felix J.D."/>
            <person name="Araujo J."/>
            <person name="Diaz-Alcantara C."/>
            <person name="Gonzalez-Andres F."/>
            <person name="Velazquez E."/>
        </authorList>
    </citation>
    <scope>NUCLEOTIDE SEQUENCE [LARGE SCALE GENOMIC DNA]</scope>
    <source>
        <strain evidence="1 2">1040</strain>
    </source>
</reference>
<dbReference type="RefSeq" id="WP_157342242.1">
    <property type="nucleotide sequence ID" value="NZ_WQNF01000004.1"/>
</dbReference>
<protein>
    <recommendedName>
        <fullName evidence="3">SnoaL-like domain-containing protein</fullName>
    </recommendedName>
</protein>
<gene>
    <name evidence="1" type="ORF">GPL21_07490</name>
</gene>
<accession>A0A844SD34</accession>
<dbReference type="SUPFAM" id="SSF54427">
    <property type="entry name" value="NTF2-like"/>
    <property type="match status" value="1"/>
</dbReference>
<sequence length="62" mass="6803">MTKITSSDDVKVQLTDNTNAIVWSRLVTKAGRAIETATWLRIADGKISEIRTVFDPRAAGGR</sequence>
<evidence type="ECO:0000313" key="2">
    <source>
        <dbReference type="Proteomes" id="UP000436468"/>
    </source>
</evidence>
<dbReference type="Gene3D" id="3.10.450.50">
    <property type="match status" value="1"/>
</dbReference>
<dbReference type="EMBL" id="WQNF01000004">
    <property type="protein sequence ID" value="MVT64948.1"/>
    <property type="molecule type" value="Genomic_DNA"/>
</dbReference>
<name>A0A844SD34_9BRAD</name>